<protein>
    <submittedName>
        <fullName evidence="2">Uncharacterized protein</fullName>
    </submittedName>
</protein>
<feature type="compositionally biased region" description="Polar residues" evidence="1">
    <location>
        <begin position="60"/>
        <end position="80"/>
    </location>
</feature>
<dbReference type="InParanoid" id="A0A1S0TLG2"/>
<feature type="non-terminal residue" evidence="2">
    <location>
        <position position="131"/>
    </location>
</feature>
<feature type="compositionally biased region" description="Basic and acidic residues" evidence="1">
    <location>
        <begin position="85"/>
        <end position="95"/>
    </location>
</feature>
<organism evidence="2">
    <name type="scientific">Loa loa</name>
    <name type="common">Eye worm</name>
    <name type="synonym">Filaria loa</name>
    <dbReference type="NCBI Taxonomy" id="7209"/>
    <lineage>
        <taxon>Eukaryota</taxon>
        <taxon>Metazoa</taxon>
        <taxon>Ecdysozoa</taxon>
        <taxon>Nematoda</taxon>
        <taxon>Chromadorea</taxon>
        <taxon>Rhabditida</taxon>
        <taxon>Spirurina</taxon>
        <taxon>Spiruromorpha</taxon>
        <taxon>Filarioidea</taxon>
        <taxon>Onchocercidae</taxon>
        <taxon>Loa</taxon>
    </lineage>
</organism>
<dbReference type="RefSeq" id="XP_003148112.2">
    <property type="nucleotide sequence ID" value="XM_003148064.2"/>
</dbReference>
<feature type="compositionally biased region" description="Low complexity" evidence="1">
    <location>
        <begin position="96"/>
        <end position="125"/>
    </location>
</feature>
<dbReference type="KEGG" id="loa:LOAG_12550"/>
<proteinExistence type="predicted"/>
<gene>
    <name evidence="2" type="ORF">LOAG_12550</name>
</gene>
<evidence type="ECO:0000256" key="1">
    <source>
        <dbReference type="SAM" id="MobiDB-lite"/>
    </source>
</evidence>
<feature type="region of interest" description="Disordered" evidence="1">
    <location>
        <begin position="39"/>
        <end position="131"/>
    </location>
</feature>
<dbReference type="AlphaFoldDB" id="A0A1S0TLG2"/>
<dbReference type="OMA" id="ASIFCHR"/>
<accession>A0A1S0TLG2</accession>
<evidence type="ECO:0000313" key="2">
    <source>
        <dbReference type="EMBL" id="EFO15956.2"/>
    </source>
</evidence>
<dbReference type="EMBL" id="JH712733">
    <property type="protein sequence ID" value="EFO15956.2"/>
    <property type="molecule type" value="Genomic_DNA"/>
</dbReference>
<name>A0A1S0TLG2_LOALO</name>
<dbReference type="GeneID" id="9950017"/>
<feature type="compositionally biased region" description="Polar residues" evidence="1">
    <location>
        <begin position="39"/>
        <end position="49"/>
    </location>
</feature>
<reference evidence="2" key="1">
    <citation type="submission" date="2012-04" db="EMBL/GenBank/DDBJ databases">
        <title>The Genome Sequence of Loa loa.</title>
        <authorList>
            <consortium name="The Broad Institute Genome Sequencing Platform"/>
            <consortium name="Broad Institute Genome Sequencing Center for Infectious Disease"/>
            <person name="Nutman T.B."/>
            <person name="Fink D.L."/>
            <person name="Russ C."/>
            <person name="Young S."/>
            <person name="Zeng Q."/>
            <person name="Gargeya S."/>
            <person name="Alvarado L."/>
            <person name="Berlin A."/>
            <person name="Chapman S.B."/>
            <person name="Chen Z."/>
            <person name="Freedman E."/>
            <person name="Gellesch M."/>
            <person name="Goldberg J."/>
            <person name="Griggs A."/>
            <person name="Gujja S."/>
            <person name="Heilman E.R."/>
            <person name="Heiman D."/>
            <person name="Howarth C."/>
            <person name="Mehta T."/>
            <person name="Neiman D."/>
            <person name="Pearson M."/>
            <person name="Roberts A."/>
            <person name="Saif S."/>
            <person name="Shea T."/>
            <person name="Shenoy N."/>
            <person name="Sisk P."/>
            <person name="Stolte C."/>
            <person name="Sykes S."/>
            <person name="White J."/>
            <person name="Yandava C."/>
            <person name="Haas B."/>
            <person name="Henn M.R."/>
            <person name="Nusbaum C."/>
            <person name="Birren B."/>
        </authorList>
    </citation>
    <scope>NUCLEOTIDE SEQUENCE [LARGE SCALE GENOMIC DNA]</scope>
</reference>
<sequence>MEQTTPALTCMIFLYAHQFFLKGNCANFLVNIDKQNSSLSLPAQPTCNSPPGDPVVPATETANSSSCLTSSRLAPSTNVVTVHAKKSDSDKKNKTTDSGTTGDSLPSCLSSISQPFSNLSSQSSNDDQDDM</sequence>
<dbReference type="CTD" id="9950017"/>